<evidence type="ECO:0000256" key="3">
    <source>
        <dbReference type="ARBA" id="ARBA00022795"/>
    </source>
</evidence>
<name>A0A2S7W017_PHOAN</name>
<dbReference type="PANTHER" id="PTHR37533">
    <property type="entry name" value="FLAGELLAR HOOK-LENGTH CONTROL PROTEIN"/>
    <property type="match status" value="1"/>
</dbReference>
<comment type="similarity">
    <text evidence="2">Belongs to the FliK family.</text>
</comment>
<protein>
    <submittedName>
        <fullName evidence="6">Cell wall biogenesis protein</fullName>
    </submittedName>
</protein>
<dbReference type="Pfam" id="PF02120">
    <property type="entry name" value="Flg_hook"/>
    <property type="match status" value="1"/>
</dbReference>
<dbReference type="EMBL" id="MSCJ01000001">
    <property type="protein sequence ID" value="PQJ67525.1"/>
    <property type="molecule type" value="Genomic_DNA"/>
</dbReference>
<dbReference type="OrthoDB" id="1792985at2"/>
<keyword evidence="3" id="KW-1005">Bacterial flagellum biogenesis</keyword>
<feature type="compositionally biased region" description="Low complexity" evidence="4">
    <location>
        <begin position="409"/>
        <end position="439"/>
    </location>
</feature>
<dbReference type="PANTHER" id="PTHR37533:SF2">
    <property type="entry name" value="FLAGELLAR HOOK-LENGTH CONTROL PROTEIN"/>
    <property type="match status" value="1"/>
</dbReference>
<gene>
    <name evidence="6" type="ORF">BTO08_08910</name>
</gene>
<dbReference type="GO" id="GO:0044780">
    <property type="term" value="P:bacterial-type flagellum assembly"/>
    <property type="evidence" value="ECO:0007669"/>
    <property type="project" value="InterPro"/>
</dbReference>
<feature type="compositionally biased region" description="Basic and acidic residues" evidence="4">
    <location>
        <begin position="24"/>
        <end position="35"/>
    </location>
</feature>
<feature type="region of interest" description="Disordered" evidence="4">
    <location>
        <begin position="145"/>
        <end position="176"/>
    </location>
</feature>
<evidence type="ECO:0000313" key="6">
    <source>
        <dbReference type="EMBL" id="PQJ67525.1"/>
    </source>
</evidence>
<sequence length="476" mass="51835">MNLLNPLSTPHVKATPAGSSNTKTVEKNEGDKDASFDSQLQAASTEKTSVSDLKIEQKTQKSTDVETGEEANIVSDDLAIETESNAELVPDNAVSGEVVSDEVVSIADSEDIASVDNVDDGENIDDVEKVMFEGADFLQRLNQSNQQFSQQSSEGGKALPPQSEQMTSSDESLDVKPEFSGDKFVLDSSEIASIKQNELTEKEKVLQADVKPSELKMGWHAVTSGVKAETSDEAALLSQSTTDPELKSTLSGVKAENNVVNAFLSGEKNSELIATNGMMESVRKTLVDGQEKEQDSISSQPLSALMGNQQANAMKMDLQHANTQVQSPLLLTKEQAGEQVSERINMMMAKNLKQIDIRLDPPELGKIQIKLALNQDQASVQFTVNNSQTRDMVEQAMPRLREMMQQQGLQLAQGSVQQDSSSQFAQQFSQQHSGGQSSGTAHDESFAGTNETNSDKHLDTIEMFVTKNKDRVDYYA</sequence>
<organism evidence="6 7">
    <name type="scientific">Photobacterium angustum</name>
    <dbReference type="NCBI Taxonomy" id="661"/>
    <lineage>
        <taxon>Bacteria</taxon>
        <taxon>Pseudomonadati</taxon>
        <taxon>Pseudomonadota</taxon>
        <taxon>Gammaproteobacteria</taxon>
        <taxon>Vibrionales</taxon>
        <taxon>Vibrionaceae</taxon>
        <taxon>Photobacterium</taxon>
    </lineage>
</organism>
<feature type="compositionally biased region" description="Basic and acidic residues" evidence="4">
    <location>
        <begin position="53"/>
        <end position="64"/>
    </location>
</feature>
<feature type="domain" description="Flagellar hook-length control protein-like C-terminal" evidence="5">
    <location>
        <begin position="342"/>
        <end position="424"/>
    </location>
</feature>
<evidence type="ECO:0000256" key="2">
    <source>
        <dbReference type="ARBA" id="ARBA00009149"/>
    </source>
</evidence>
<accession>A0A2S7W017</accession>
<evidence type="ECO:0000256" key="4">
    <source>
        <dbReference type="SAM" id="MobiDB-lite"/>
    </source>
</evidence>
<dbReference type="InterPro" id="IPR021136">
    <property type="entry name" value="Flagellar_hook_control-like_C"/>
</dbReference>
<dbReference type="InterPro" id="IPR001635">
    <property type="entry name" value="Flag_hook_Flik"/>
</dbReference>
<dbReference type="RefSeq" id="WP_105060705.1">
    <property type="nucleotide sequence ID" value="NZ_MSCJ01000001.1"/>
</dbReference>
<dbReference type="CDD" id="cd17470">
    <property type="entry name" value="T3SS_Flik_C"/>
    <property type="match status" value="1"/>
</dbReference>
<evidence type="ECO:0000256" key="1">
    <source>
        <dbReference type="ARBA" id="ARBA00003944"/>
    </source>
</evidence>
<feature type="compositionally biased region" description="Polar residues" evidence="4">
    <location>
        <begin position="36"/>
        <end position="51"/>
    </location>
</feature>
<evidence type="ECO:0000313" key="7">
    <source>
        <dbReference type="Proteomes" id="UP000238730"/>
    </source>
</evidence>
<dbReference type="AlphaFoldDB" id="A0A2S7W017"/>
<comment type="function">
    <text evidence="1">Controls the length of the flagellar hook.</text>
</comment>
<comment type="caution">
    <text evidence="6">The sequence shown here is derived from an EMBL/GenBank/DDBJ whole genome shotgun (WGS) entry which is preliminary data.</text>
</comment>
<dbReference type="PRINTS" id="PR01007">
    <property type="entry name" value="FLGHOOKFLIK"/>
</dbReference>
<feature type="region of interest" description="Disordered" evidence="4">
    <location>
        <begin position="1"/>
        <end position="70"/>
    </location>
</feature>
<dbReference type="Proteomes" id="UP000238730">
    <property type="component" value="Unassembled WGS sequence"/>
</dbReference>
<feature type="region of interest" description="Disordered" evidence="4">
    <location>
        <begin position="409"/>
        <end position="456"/>
    </location>
</feature>
<reference evidence="6 7" key="1">
    <citation type="submission" date="2016-12" db="EMBL/GenBank/DDBJ databases">
        <title>Diversity of luminous bacteria.</title>
        <authorList>
            <person name="Yoshizawa S."/>
            <person name="Kogure K."/>
        </authorList>
    </citation>
    <scope>NUCLEOTIDE SEQUENCE [LARGE SCALE GENOMIC DNA]</scope>
    <source>
        <strain evidence="6 7">LC1-200</strain>
    </source>
</reference>
<evidence type="ECO:0000259" key="5">
    <source>
        <dbReference type="Pfam" id="PF02120"/>
    </source>
</evidence>
<dbReference type="InterPro" id="IPR038610">
    <property type="entry name" value="FliK-like_C_sf"/>
</dbReference>
<dbReference type="GO" id="GO:0009424">
    <property type="term" value="C:bacterial-type flagellum hook"/>
    <property type="evidence" value="ECO:0007669"/>
    <property type="project" value="InterPro"/>
</dbReference>
<dbReference type="Gene3D" id="3.30.750.140">
    <property type="match status" value="1"/>
</dbReference>
<proteinExistence type="inferred from homology"/>
<dbReference type="InterPro" id="IPR052563">
    <property type="entry name" value="FliK"/>
</dbReference>